<gene>
    <name evidence="1" type="ORF">CU103_20550</name>
</gene>
<keyword evidence="2" id="KW-1185">Reference proteome</keyword>
<sequence length="80" mass="8820">MSSPTKLVVVMAFDLDDNGELAPAFDAVQFDSEERALRSARDLSRKHHGVIAWSREAEPNIGEYGPPTTIFQSGEVPDMD</sequence>
<dbReference type="OrthoDB" id="7949440at2"/>
<dbReference type="Proteomes" id="UP000241764">
    <property type="component" value="Unassembled WGS sequence"/>
</dbReference>
<comment type="caution">
    <text evidence="1">The sequence shown here is derived from an EMBL/GenBank/DDBJ whole genome shotgun (WGS) entry which is preliminary data.</text>
</comment>
<dbReference type="RefSeq" id="WP_106665885.1">
    <property type="nucleotide sequence ID" value="NZ_PGGM01000010.1"/>
</dbReference>
<evidence type="ECO:0000313" key="1">
    <source>
        <dbReference type="EMBL" id="PSH62217.1"/>
    </source>
</evidence>
<dbReference type="EMBL" id="PGGM01000010">
    <property type="protein sequence ID" value="PSH62217.1"/>
    <property type="molecule type" value="Genomic_DNA"/>
</dbReference>
<protein>
    <submittedName>
        <fullName evidence="1">Uncharacterized protein</fullName>
    </submittedName>
</protein>
<dbReference type="AlphaFoldDB" id="A0A2P7B6W8"/>
<accession>A0A2P7B6W8</accession>
<organism evidence="1 2">
    <name type="scientific">Phyllobacterium sophorae</name>
    <dbReference type="NCBI Taxonomy" id="1520277"/>
    <lineage>
        <taxon>Bacteria</taxon>
        <taxon>Pseudomonadati</taxon>
        <taxon>Pseudomonadota</taxon>
        <taxon>Alphaproteobacteria</taxon>
        <taxon>Hyphomicrobiales</taxon>
        <taxon>Phyllobacteriaceae</taxon>
        <taxon>Phyllobacterium</taxon>
    </lineage>
</organism>
<reference evidence="2" key="1">
    <citation type="submission" date="2017-11" db="EMBL/GenBank/DDBJ databases">
        <authorList>
            <person name="Kuznetsova I."/>
            <person name="Sazanova A."/>
            <person name="Chirak E."/>
            <person name="Safronova V."/>
            <person name="Willems A."/>
        </authorList>
    </citation>
    <scope>NUCLEOTIDE SEQUENCE [LARGE SCALE GENOMIC DNA]</scope>
    <source>
        <strain evidence="2">CCBAU 03422</strain>
    </source>
</reference>
<proteinExistence type="predicted"/>
<evidence type="ECO:0000313" key="2">
    <source>
        <dbReference type="Proteomes" id="UP000241764"/>
    </source>
</evidence>
<name>A0A2P7B6W8_9HYPH</name>